<protein>
    <submittedName>
        <fullName evidence="1">Ectomycorrhiza-regulated small secreted protein</fullName>
    </submittedName>
</protein>
<evidence type="ECO:0000313" key="2">
    <source>
        <dbReference type="Proteomes" id="UP000308600"/>
    </source>
</evidence>
<sequence length="175" mass="20137">MDSVSLHPLLQYYQHTYRFGQTAAIVWDLRHSPIPFARHAIETLDFLSPAELSQHATSPPITQLTITCGIFVGDWTIQIRNQGGVTLEDVLQAIFECLQKQVRKEEWEGMCAKQQDVANMMFDVRWKSSLQPLDVRSKGVLRVDCLLYHTFFAGLSMSLEVDRTFILTLRRLPKK</sequence>
<dbReference type="EMBL" id="ML208276">
    <property type="protein sequence ID" value="TFK73342.1"/>
    <property type="molecule type" value="Genomic_DNA"/>
</dbReference>
<keyword evidence="2" id="KW-1185">Reference proteome</keyword>
<gene>
    <name evidence="1" type="ORF">BDN72DRAFT_761742</name>
</gene>
<name>A0ACD3B8L5_9AGAR</name>
<reference evidence="1 2" key="1">
    <citation type="journal article" date="2019" name="Nat. Ecol. Evol.">
        <title>Megaphylogeny resolves global patterns of mushroom evolution.</title>
        <authorList>
            <person name="Varga T."/>
            <person name="Krizsan K."/>
            <person name="Foldi C."/>
            <person name="Dima B."/>
            <person name="Sanchez-Garcia M."/>
            <person name="Sanchez-Ramirez S."/>
            <person name="Szollosi G.J."/>
            <person name="Szarkandi J.G."/>
            <person name="Papp V."/>
            <person name="Albert L."/>
            <person name="Andreopoulos W."/>
            <person name="Angelini C."/>
            <person name="Antonin V."/>
            <person name="Barry K.W."/>
            <person name="Bougher N.L."/>
            <person name="Buchanan P."/>
            <person name="Buyck B."/>
            <person name="Bense V."/>
            <person name="Catcheside P."/>
            <person name="Chovatia M."/>
            <person name="Cooper J."/>
            <person name="Damon W."/>
            <person name="Desjardin D."/>
            <person name="Finy P."/>
            <person name="Geml J."/>
            <person name="Haridas S."/>
            <person name="Hughes K."/>
            <person name="Justo A."/>
            <person name="Karasinski D."/>
            <person name="Kautmanova I."/>
            <person name="Kiss B."/>
            <person name="Kocsube S."/>
            <person name="Kotiranta H."/>
            <person name="LaButti K.M."/>
            <person name="Lechner B.E."/>
            <person name="Liimatainen K."/>
            <person name="Lipzen A."/>
            <person name="Lukacs Z."/>
            <person name="Mihaltcheva S."/>
            <person name="Morgado L.N."/>
            <person name="Niskanen T."/>
            <person name="Noordeloos M.E."/>
            <person name="Ohm R.A."/>
            <person name="Ortiz-Santana B."/>
            <person name="Ovrebo C."/>
            <person name="Racz N."/>
            <person name="Riley R."/>
            <person name="Savchenko A."/>
            <person name="Shiryaev A."/>
            <person name="Soop K."/>
            <person name="Spirin V."/>
            <person name="Szebenyi C."/>
            <person name="Tomsovsky M."/>
            <person name="Tulloss R.E."/>
            <person name="Uehling J."/>
            <person name="Grigoriev I.V."/>
            <person name="Vagvolgyi C."/>
            <person name="Papp T."/>
            <person name="Martin F.M."/>
            <person name="Miettinen O."/>
            <person name="Hibbett D.S."/>
            <person name="Nagy L.G."/>
        </authorList>
    </citation>
    <scope>NUCLEOTIDE SEQUENCE [LARGE SCALE GENOMIC DNA]</scope>
    <source>
        <strain evidence="1 2">NL-1719</strain>
    </source>
</reference>
<dbReference type="Proteomes" id="UP000308600">
    <property type="component" value="Unassembled WGS sequence"/>
</dbReference>
<evidence type="ECO:0000313" key="1">
    <source>
        <dbReference type="EMBL" id="TFK73342.1"/>
    </source>
</evidence>
<proteinExistence type="predicted"/>
<organism evidence="1 2">
    <name type="scientific">Pluteus cervinus</name>
    <dbReference type="NCBI Taxonomy" id="181527"/>
    <lineage>
        <taxon>Eukaryota</taxon>
        <taxon>Fungi</taxon>
        <taxon>Dikarya</taxon>
        <taxon>Basidiomycota</taxon>
        <taxon>Agaricomycotina</taxon>
        <taxon>Agaricomycetes</taxon>
        <taxon>Agaricomycetidae</taxon>
        <taxon>Agaricales</taxon>
        <taxon>Pluteineae</taxon>
        <taxon>Pluteaceae</taxon>
        <taxon>Pluteus</taxon>
    </lineage>
</organism>
<accession>A0ACD3B8L5</accession>